<protein>
    <submittedName>
        <fullName evidence="1">Uncharacterized protein</fullName>
    </submittedName>
</protein>
<name>A0A645FFI9_9ZZZZ</name>
<dbReference type="EMBL" id="VSSQ01058701">
    <property type="protein sequence ID" value="MPN12366.1"/>
    <property type="molecule type" value="Genomic_DNA"/>
</dbReference>
<proteinExistence type="predicted"/>
<reference evidence="1" key="1">
    <citation type="submission" date="2019-08" db="EMBL/GenBank/DDBJ databases">
        <authorList>
            <person name="Kucharzyk K."/>
            <person name="Murdoch R.W."/>
            <person name="Higgins S."/>
            <person name="Loffler F."/>
        </authorList>
    </citation>
    <scope>NUCLEOTIDE SEQUENCE</scope>
</reference>
<gene>
    <name evidence="1" type="ORF">SDC9_159684</name>
</gene>
<comment type="caution">
    <text evidence="1">The sequence shown here is derived from an EMBL/GenBank/DDBJ whole genome shotgun (WGS) entry which is preliminary data.</text>
</comment>
<evidence type="ECO:0000313" key="1">
    <source>
        <dbReference type="EMBL" id="MPN12366.1"/>
    </source>
</evidence>
<sequence length="200" mass="23929">MGGNFLPFSFYNKNIETMIFENRILHQENKQSISRYERNGVFMKNNKIFAINIDLVADYAKCEIEKVGRIQMNSIFSNHKFKKLSEKVPKKFDDKDAIQKFFEETGLKVQYCVSSDQFSFIYYDRMGVHPDNDKWMMVINGEMSIEEFNSHPEYMESFEDVDIRVIIKGTDYKHLYYAQSEAFKNQKRKVMEFVKKMFQK</sequence>
<dbReference type="AlphaFoldDB" id="A0A645FFI9"/>
<accession>A0A645FFI9</accession>
<organism evidence="1">
    <name type="scientific">bioreactor metagenome</name>
    <dbReference type="NCBI Taxonomy" id="1076179"/>
    <lineage>
        <taxon>unclassified sequences</taxon>
        <taxon>metagenomes</taxon>
        <taxon>ecological metagenomes</taxon>
    </lineage>
</organism>